<feature type="domain" description="HTH asnC-type" evidence="4">
    <location>
        <begin position="1"/>
        <end position="62"/>
    </location>
</feature>
<dbReference type="InterPro" id="IPR011008">
    <property type="entry name" value="Dimeric_a/b-barrel"/>
</dbReference>
<organism evidence="5 6">
    <name type="scientific">Qiania dongpingensis</name>
    <dbReference type="NCBI Taxonomy" id="2763669"/>
    <lineage>
        <taxon>Bacteria</taxon>
        <taxon>Bacillati</taxon>
        <taxon>Bacillota</taxon>
        <taxon>Clostridia</taxon>
        <taxon>Lachnospirales</taxon>
        <taxon>Lachnospiraceae</taxon>
        <taxon>Qiania</taxon>
    </lineage>
</organism>
<dbReference type="GO" id="GO:0005829">
    <property type="term" value="C:cytosol"/>
    <property type="evidence" value="ECO:0007669"/>
    <property type="project" value="TreeGrafter"/>
</dbReference>
<dbReference type="SUPFAM" id="SSF46785">
    <property type="entry name" value="Winged helix' DNA-binding domain"/>
    <property type="match status" value="1"/>
</dbReference>
<dbReference type="AlphaFoldDB" id="A0A7G9G812"/>
<dbReference type="RefSeq" id="WP_231062599.1">
    <property type="nucleotide sequence ID" value="NZ_CP060634.1"/>
</dbReference>
<dbReference type="Pfam" id="PF13412">
    <property type="entry name" value="HTH_24"/>
    <property type="match status" value="1"/>
</dbReference>
<evidence type="ECO:0000256" key="2">
    <source>
        <dbReference type="ARBA" id="ARBA00023125"/>
    </source>
</evidence>
<evidence type="ECO:0000259" key="4">
    <source>
        <dbReference type="PROSITE" id="PS50956"/>
    </source>
</evidence>
<dbReference type="Proteomes" id="UP000515823">
    <property type="component" value="Chromosome"/>
</dbReference>
<dbReference type="InterPro" id="IPR036388">
    <property type="entry name" value="WH-like_DNA-bd_sf"/>
</dbReference>
<keyword evidence="6" id="KW-1185">Reference proteome</keyword>
<reference evidence="5 6" key="1">
    <citation type="submission" date="2020-08" db="EMBL/GenBank/DDBJ databases">
        <authorList>
            <person name="Liu C."/>
            <person name="Sun Q."/>
        </authorList>
    </citation>
    <scope>NUCLEOTIDE SEQUENCE [LARGE SCALE GENOMIC DNA]</scope>
    <source>
        <strain evidence="5 6">NSJ-38</strain>
    </source>
</reference>
<accession>A0A7G9G812</accession>
<dbReference type="InterPro" id="IPR019887">
    <property type="entry name" value="Tscrpt_reg_AsnC/Lrp_C"/>
</dbReference>
<dbReference type="EMBL" id="CP060634">
    <property type="protein sequence ID" value="QNM06944.1"/>
    <property type="molecule type" value="Genomic_DNA"/>
</dbReference>
<dbReference type="SMART" id="SM00344">
    <property type="entry name" value="HTH_ASNC"/>
    <property type="match status" value="1"/>
</dbReference>
<evidence type="ECO:0000256" key="3">
    <source>
        <dbReference type="ARBA" id="ARBA00023163"/>
    </source>
</evidence>
<dbReference type="SUPFAM" id="SSF54909">
    <property type="entry name" value="Dimeric alpha+beta barrel"/>
    <property type="match status" value="1"/>
</dbReference>
<dbReference type="CDD" id="cd00090">
    <property type="entry name" value="HTH_ARSR"/>
    <property type="match status" value="1"/>
</dbReference>
<dbReference type="PANTHER" id="PTHR30154">
    <property type="entry name" value="LEUCINE-RESPONSIVE REGULATORY PROTEIN"/>
    <property type="match status" value="1"/>
</dbReference>
<dbReference type="InterPro" id="IPR019888">
    <property type="entry name" value="Tscrpt_reg_AsnC-like"/>
</dbReference>
<protein>
    <submittedName>
        <fullName evidence="5">Lrp/AsnC family transcriptional regulator</fullName>
    </submittedName>
</protein>
<dbReference type="PROSITE" id="PS50956">
    <property type="entry name" value="HTH_ASNC_2"/>
    <property type="match status" value="1"/>
</dbReference>
<keyword evidence="2" id="KW-0238">DNA-binding</keyword>
<name>A0A7G9G812_9FIRM</name>
<dbReference type="Gene3D" id="3.30.70.920">
    <property type="match status" value="1"/>
</dbReference>
<dbReference type="InterPro" id="IPR036390">
    <property type="entry name" value="WH_DNA-bd_sf"/>
</dbReference>
<dbReference type="Gene3D" id="1.10.10.10">
    <property type="entry name" value="Winged helix-like DNA-binding domain superfamily/Winged helix DNA-binding domain"/>
    <property type="match status" value="1"/>
</dbReference>
<gene>
    <name evidence="5" type="ORF">H9Q78_03105</name>
</gene>
<sequence length="156" mass="17194">MDYIDRQIVNILQKNARTPLKVIAEKAYLSSPAVSARIERLEKAGIITGYSAEVNVEKLGYHIMAFINLEVQPKQKAQFYPFIEACPNVLECSCVTGQFSMLIKVAFKSTVELDQFIGRLQDYGRTSTQIVFSTSVGPRGIQVLGEGADETKGGEG</sequence>
<dbReference type="PRINTS" id="PR00033">
    <property type="entry name" value="HTHASNC"/>
</dbReference>
<dbReference type="InterPro" id="IPR000485">
    <property type="entry name" value="AsnC-type_HTH_dom"/>
</dbReference>
<keyword evidence="1" id="KW-0805">Transcription regulation</keyword>
<dbReference type="PANTHER" id="PTHR30154:SF34">
    <property type="entry name" value="TRANSCRIPTIONAL REGULATOR AZLB"/>
    <property type="match status" value="1"/>
</dbReference>
<dbReference type="KEGG" id="qdo:H9Q78_03105"/>
<dbReference type="Pfam" id="PF01037">
    <property type="entry name" value="AsnC_trans_reg"/>
    <property type="match status" value="1"/>
</dbReference>
<dbReference type="GO" id="GO:0043200">
    <property type="term" value="P:response to amino acid"/>
    <property type="evidence" value="ECO:0007669"/>
    <property type="project" value="TreeGrafter"/>
</dbReference>
<evidence type="ECO:0000256" key="1">
    <source>
        <dbReference type="ARBA" id="ARBA00023015"/>
    </source>
</evidence>
<dbReference type="InterPro" id="IPR011991">
    <property type="entry name" value="ArsR-like_HTH"/>
</dbReference>
<keyword evidence="3" id="KW-0804">Transcription</keyword>
<evidence type="ECO:0000313" key="6">
    <source>
        <dbReference type="Proteomes" id="UP000515823"/>
    </source>
</evidence>
<proteinExistence type="predicted"/>
<evidence type="ECO:0000313" key="5">
    <source>
        <dbReference type="EMBL" id="QNM06944.1"/>
    </source>
</evidence>
<dbReference type="GO" id="GO:0043565">
    <property type="term" value="F:sequence-specific DNA binding"/>
    <property type="evidence" value="ECO:0007669"/>
    <property type="project" value="InterPro"/>
</dbReference>